<protein>
    <recommendedName>
        <fullName evidence="3">ATPase AAA-type core domain-containing protein</fullName>
    </recommendedName>
</protein>
<comment type="caution">
    <text evidence="1">The sequence shown here is derived from an EMBL/GenBank/DDBJ whole genome shotgun (WGS) entry which is preliminary data.</text>
</comment>
<dbReference type="Proteomes" id="UP000256924">
    <property type="component" value="Unassembled WGS sequence"/>
</dbReference>
<dbReference type="Gene3D" id="3.40.50.300">
    <property type="entry name" value="P-loop containing nucleotide triphosphate hydrolases"/>
    <property type="match status" value="1"/>
</dbReference>
<sequence length="769" mass="91211">MENRNENCGFFIYFWGKRINMSFKLLAIRPLKDCHEDFLKNLEEGRIYKLYKEYEFYNESKRIDDYNFIIDRENILDVNKINFTPILPKNLYGEKINISAVVGKNGSGKSSLIELIYIAFYNLSIKGGLIKHIPVNHEKNLIHERQIAHLNIIIESLRQDLKKEIISDDELKDKERFLEYYSNLQTDQKKQIREGDLKRDIIKGINLELFIHRSEKVEDKVKETLLILKFEQDKITVQEEELNKKFTNVPVEVNDTYNMSELFYNIIINYSFYGLNSTEVGDWIQNIFHKNDGYQTPIVLNPMKTDGIIDINRETSLTKQRFLYNLISNNTLLQVTQHNKIDVISLKLKNIELEDFFIWNVGESDNTNPFNVFETIILRAFYDYERIIISNNRINKILITYILDKIIKIKDTYEIYDGCELEYIKGYNAYKFANDYDAFLEMLNDDNSHITFKLKQALNFLFFNNLNELNQNIIYSKFLKRLEDNYVVDDFTLDEFTFSELNYYDDLKSLDKYFKNKKANNLIMHLPPSIFNIDYKFENGSLFSKLSSGEKQNVYSINSILYHLINLNSAHDNDTVNKYSYYNIILDEIELYSHPEMQRKFIYQLLDGINKLVIDNIKGINIVFITHSPFILSDIPKQNVLFLEIGNNEKSSPKKYKGDNTFGENIHQMLIDGFFIEGTKGAFVNDQIQKFLKYYQEANDKNNKPQDFENDIEWYDKFISLIGEDYIRNVLFNHLDELQVHFGDKTYLDAEEERLKERLKEIEKLKITN</sequence>
<evidence type="ECO:0008006" key="3">
    <source>
        <dbReference type="Google" id="ProtNLM"/>
    </source>
</evidence>
<proteinExistence type="predicted"/>
<organism evidence="1 2">
    <name type="scientific">Candidatus Chryseobacterium massiliense</name>
    <dbReference type="NCBI Taxonomy" id="204089"/>
    <lineage>
        <taxon>Bacteria</taxon>
        <taxon>Pseudomonadati</taxon>
        <taxon>Bacteroidota</taxon>
        <taxon>Flavobacteriia</taxon>
        <taxon>Flavobacteriales</taxon>
        <taxon>Weeksellaceae</taxon>
        <taxon>Chryseobacterium group</taxon>
        <taxon>Chryseobacterium</taxon>
    </lineage>
</organism>
<evidence type="ECO:0000313" key="2">
    <source>
        <dbReference type="Proteomes" id="UP000256924"/>
    </source>
</evidence>
<dbReference type="AlphaFoldDB" id="A0A3D9B0A8"/>
<name>A0A3D9B0A8_9FLAO</name>
<dbReference type="RefSeq" id="WP_116099183.1">
    <property type="nucleotide sequence ID" value="NZ_QNVU01000030.1"/>
</dbReference>
<accession>A0A3D9B0A8</accession>
<dbReference type="SUPFAM" id="SSF52540">
    <property type="entry name" value="P-loop containing nucleoside triphosphate hydrolases"/>
    <property type="match status" value="2"/>
</dbReference>
<evidence type="ECO:0000313" key="1">
    <source>
        <dbReference type="EMBL" id="REC46676.1"/>
    </source>
</evidence>
<keyword evidence="2" id="KW-1185">Reference proteome</keyword>
<dbReference type="EMBL" id="QNVU01000030">
    <property type="protein sequence ID" value="REC46676.1"/>
    <property type="molecule type" value="Genomic_DNA"/>
</dbReference>
<dbReference type="InterPro" id="IPR027417">
    <property type="entry name" value="P-loop_NTPase"/>
</dbReference>
<reference evidence="1 2" key="1">
    <citation type="journal article" date="2004" name="Emerg. Infect. Dis.">
        <title>Amoebae-resisting bacteria isolated from human nasal swabs by amoebal coculture.</title>
        <authorList>
            <person name="Greub G."/>
            <person name="La Scola B."/>
            <person name="Raoult D."/>
        </authorList>
    </citation>
    <scope>NUCLEOTIDE SEQUENCE [LARGE SCALE GENOMIC DNA]</scope>
    <source>
        <strain evidence="1 2">CCUG 51329</strain>
    </source>
</reference>
<gene>
    <name evidence="1" type="ORF">DRF68_14190</name>
</gene>